<gene>
    <name evidence="1" type="ORF">PEV8663_04782</name>
</gene>
<dbReference type="Proteomes" id="UP000220836">
    <property type="component" value="Unassembled WGS sequence"/>
</dbReference>
<dbReference type="EMBL" id="FXYH01000045">
    <property type="protein sequence ID" value="SMX50732.1"/>
    <property type="molecule type" value="Genomic_DNA"/>
</dbReference>
<evidence type="ECO:0000313" key="2">
    <source>
        <dbReference type="Proteomes" id="UP000220836"/>
    </source>
</evidence>
<reference evidence="1 2" key="1">
    <citation type="submission" date="2017-05" db="EMBL/GenBank/DDBJ databases">
        <authorList>
            <person name="Song R."/>
            <person name="Chenine A.L."/>
            <person name="Ruprecht R.M."/>
        </authorList>
    </citation>
    <scope>NUCLEOTIDE SEQUENCE [LARGE SCALE GENOMIC DNA]</scope>
    <source>
        <strain evidence="1 2">CECT 8663</strain>
    </source>
</reference>
<proteinExistence type="predicted"/>
<accession>A0A238L8M7</accession>
<organism evidence="1 2">
    <name type="scientific">Pelagimonas varians</name>
    <dbReference type="NCBI Taxonomy" id="696760"/>
    <lineage>
        <taxon>Bacteria</taxon>
        <taxon>Pseudomonadati</taxon>
        <taxon>Pseudomonadota</taxon>
        <taxon>Alphaproteobacteria</taxon>
        <taxon>Rhodobacterales</taxon>
        <taxon>Roseobacteraceae</taxon>
        <taxon>Pelagimonas</taxon>
    </lineage>
</organism>
<dbReference type="AlphaFoldDB" id="A0A238L8M7"/>
<evidence type="ECO:0000313" key="1">
    <source>
        <dbReference type="EMBL" id="SMX50732.1"/>
    </source>
</evidence>
<sequence length="122" mass="13436">MRIGCSDLNGHVLCLVQSQILEVRARIKGESPPGDARAAFGRRDADRVGKAGAIVIAVDIRTKRGQINIHRRTTFNRCRNACCQTRRIICASYSDRDSAGVNRAMCVCDTGVDHNITGFAYR</sequence>
<protein>
    <submittedName>
        <fullName evidence="1">Uncharacterized protein</fullName>
    </submittedName>
</protein>
<name>A0A238L8M7_9RHOB</name>
<keyword evidence="2" id="KW-1185">Reference proteome</keyword>